<dbReference type="PANTHER" id="PTHR21468:SF1">
    <property type="entry name" value="COILED-COIL DOMAIN-CONTAINING PROTEIN 83"/>
    <property type="match status" value="1"/>
</dbReference>
<evidence type="ECO:0000256" key="1">
    <source>
        <dbReference type="SAM" id="Coils"/>
    </source>
</evidence>
<evidence type="ECO:0000313" key="4">
    <source>
        <dbReference type="RefSeq" id="XP_065650032.1"/>
    </source>
</evidence>
<dbReference type="RefSeq" id="XP_065650032.1">
    <property type="nucleotide sequence ID" value="XM_065793960.1"/>
</dbReference>
<feature type="coiled-coil region" evidence="1">
    <location>
        <begin position="109"/>
        <end position="175"/>
    </location>
</feature>
<keyword evidence="3" id="KW-1185">Reference proteome</keyword>
<proteinExistence type="predicted"/>
<evidence type="ECO:0000313" key="3">
    <source>
        <dbReference type="Proteomes" id="UP001652625"/>
    </source>
</evidence>
<evidence type="ECO:0000256" key="2">
    <source>
        <dbReference type="SAM" id="MobiDB-lite"/>
    </source>
</evidence>
<dbReference type="InterPro" id="IPR026702">
    <property type="entry name" value="CCDC83"/>
</dbReference>
<organism evidence="3 4">
    <name type="scientific">Hydra vulgaris</name>
    <name type="common">Hydra</name>
    <name type="synonym">Hydra attenuata</name>
    <dbReference type="NCBI Taxonomy" id="6087"/>
    <lineage>
        <taxon>Eukaryota</taxon>
        <taxon>Metazoa</taxon>
        <taxon>Cnidaria</taxon>
        <taxon>Hydrozoa</taxon>
        <taxon>Hydroidolina</taxon>
        <taxon>Anthoathecata</taxon>
        <taxon>Aplanulata</taxon>
        <taxon>Hydridae</taxon>
        <taxon>Hydra</taxon>
    </lineage>
</organism>
<sequence length="337" mass="39254">MPPKNKKSAKSNKSKKKKSPVKLVFKEVVMAKQLEVKEQHINEMKKYLDELKLQNEHQKQKNLLLTKEQNIRIQEVVNQALIISKEEDATDHISFTKVEEALADKFNAIQISINDLEEMRREIVKIEKMTNEFTNDLEQLKNYQAYGKLKDQARIDDLLHEIEDMEASYKEIENFFQRSFSSYKNVVMKQNDESLTRHKKLASEQVFSNLEKYDELEFLDNKWLLKEVGIHHQHVINVTKELESLERTNVALISSLFDQNNYENWNVGQDLKEIQNNSDLLLSEEISSEVVEFNLNQLDNSPLDPSLYVLGTKLAVHGLEIGDENAFGENNHSSAFK</sequence>
<protein>
    <submittedName>
        <fullName evidence="4">Uncharacterized protein LOC105848266 isoform X3</fullName>
    </submittedName>
</protein>
<dbReference type="GeneID" id="105848266"/>
<feature type="region of interest" description="Disordered" evidence="2">
    <location>
        <begin position="1"/>
        <end position="20"/>
    </location>
</feature>
<feature type="coiled-coil region" evidence="1">
    <location>
        <begin position="34"/>
        <end position="68"/>
    </location>
</feature>
<dbReference type="PANTHER" id="PTHR21468">
    <property type="entry name" value="HSD9"/>
    <property type="match status" value="1"/>
</dbReference>
<gene>
    <name evidence="4" type="primary">LOC105848266</name>
</gene>
<name>A0ABM4BLT7_HYDVU</name>
<accession>A0ABM4BLT7</accession>
<dbReference type="Proteomes" id="UP001652625">
    <property type="component" value="Chromosome 03"/>
</dbReference>
<keyword evidence="1" id="KW-0175">Coiled coil</keyword>
<reference evidence="4" key="1">
    <citation type="submission" date="2025-08" db="UniProtKB">
        <authorList>
            <consortium name="RefSeq"/>
        </authorList>
    </citation>
    <scope>IDENTIFICATION</scope>
</reference>